<dbReference type="InterPro" id="IPR002156">
    <property type="entry name" value="RNaseH_domain"/>
</dbReference>
<dbReference type="CDD" id="cd06222">
    <property type="entry name" value="RNase_H_like"/>
    <property type="match status" value="1"/>
</dbReference>
<evidence type="ECO:0000256" key="1">
    <source>
        <dbReference type="SAM" id="Phobius"/>
    </source>
</evidence>
<feature type="transmembrane region" description="Helical" evidence="1">
    <location>
        <begin position="171"/>
        <end position="196"/>
    </location>
</feature>
<feature type="transmembrane region" description="Helical" evidence="1">
    <location>
        <begin position="69"/>
        <end position="92"/>
    </location>
</feature>
<dbReference type="PANTHER" id="PTHR12242:SF29">
    <property type="entry name" value="TRANSMEMBRANE PROTEIN"/>
    <property type="match status" value="1"/>
</dbReference>
<evidence type="ECO:0000313" key="3">
    <source>
        <dbReference type="EMBL" id="KAL3624262.1"/>
    </source>
</evidence>
<reference evidence="4" key="1">
    <citation type="journal article" date="2024" name="IScience">
        <title>Strigolactones Initiate the Formation of Haustorium-like Structures in Castilleja.</title>
        <authorList>
            <person name="Buerger M."/>
            <person name="Peterson D."/>
            <person name="Chory J."/>
        </authorList>
    </citation>
    <scope>NUCLEOTIDE SEQUENCE [LARGE SCALE GENOMIC DNA]</scope>
</reference>
<sequence>MQLLAIVDPTKLSYWLNWSVFLCALWVLTPVVVASYLIWKYEHSDNLDSGGTANYSISWKPCLKQIHPVFLMVFRVFAFCLLLTAVSFDIAIYGLELFYYYTHLGSLLSMYGCFYHLKSKCNSSEDMEQGLYVPLAHGENENGAKFLEKLDQTGKSHALLTFGFWNNLFHVLFQMTAGAVTITDFIYWSVIFPFIALRDYEMNFLTVVTHSINAVLLLGDTALNSLQFPWFRISYFIMFTGIYVIFQWVVHAAVHIWWPYPFLDLSAALAPVWPPSQGWIKINVDSTFKDGLAFTDLVIRDHNGSILLAATQKFSCLDPVTAEGLAILEACKLIDLLKSKSVIVESDCLNAITFITEDAFNCFWSVLPIIEKIKTFWKFWPNWIFKFAHRSCNSSAHYLAKWAENCNSVGILSVNSIPNTVFCDQGFPLVALLD</sequence>
<dbReference type="InterPro" id="IPR044730">
    <property type="entry name" value="RNase_H-like_dom_plant"/>
</dbReference>
<protein>
    <recommendedName>
        <fullName evidence="2">RNase H type-1 domain-containing protein</fullName>
    </recommendedName>
</protein>
<dbReference type="AlphaFoldDB" id="A0ABD3C3Y1"/>
<dbReference type="Pfam" id="PF13456">
    <property type="entry name" value="RVT_3"/>
    <property type="match status" value="1"/>
</dbReference>
<dbReference type="InterPro" id="IPR036397">
    <property type="entry name" value="RNaseH_sf"/>
</dbReference>
<evidence type="ECO:0000313" key="4">
    <source>
        <dbReference type="Proteomes" id="UP001632038"/>
    </source>
</evidence>
<dbReference type="SUPFAM" id="SSF53098">
    <property type="entry name" value="Ribonuclease H-like"/>
    <property type="match status" value="1"/>
</dbReference>
<keyword evidence="1" id="KW-0812">Transmembrane</keyword>
<keyword evidence="1" id="KW-0472">Membrane</keyword>
<feature type="transmembrane region" description="Helical" evidence="1">
    <location>
        <begin position="15"/>
        <end position="39"/>
    </location>
</feature>
<dbReference type="EMBL" id="JAVIJP010000054">
    <property type="protein sequence ID" value="KAL3624262.1"/>
    <property type="molecule type" value="Genomic_DNA"/>
</dbReference>
<dbReference type="InterPro" id="IPR012337">
    <property type="entry name" value="RNaseH-like_sf"/>
</dbReference>
<dbReference type="Gene3D" id="3.30.420.10">
    <property type="entry name" value="Ribonuclease H-like superfamily/Ribonuclease H"/>
    <property type="match status" value="1"/>
</dbReference>
<proteinExistence type="predicted"/>
<keyword evidence="1" id="KW-1133">Transmembrane helix</keyword>
<keyword evidence="4" id="KW-1185">Reference proteome</keyword>
<organism evidence="3 4">
    <name type="scientific">Castilleja foliolosa</name>
    <dbReference type="NCBI Taxonomy" id="1961234"/>
    <lineage>
        <taxon>Eukaryota</taxon>
        <taxon>Viridiplantae</taxon>
        <taxon>Streptophyta</taxon>
        <taxon>Embryophyta</taxon>
        <taxon>Tracheophyta</taxon>
        <taxon>Spermatophyta</taxon>
        <taxon>Magnoliopsida</taxon>
        <taxon>eudicotyledons</taxon>
        <taxon>Gunneridae</taxon>
        <taxon>Pentapetalae</taxon>
        <taxon>asterids</taxon>
        <taxon>lamiids</taxon>
        <taxon>Lamiales</taxon>
        <taxon>Orobanchaceae</taxon>
        <taxon>Pedicularideae</taxon>
        <taxon>Castillejinae</taxon>
        <taxon>Castilleja</taxon>
    </lineage>
</organism>
<gene>
    <name evidence="3" type="ORF">CASFOL_033078</name>
</gene>
<feature type="transmembrane region" description="Helical" evidence="1">
    <location>
        <begin position="235"/>
        <end position="258"/>
    </location>
</feature>
<dbReference type="Proteomes" id="UP001632038">
    <property type="component" value="Unassembled WGS sequence"/>
</dbReference>
<evidence type="ECO:0000259" key="2">
    <source>
        <dbReference type="Pfam" id="PF13456"/>
    </source>
</evidence>
<comment type="caution">
    <text evidence="3">The sequence shown here is derived from an EMBL/GenBank/DDBJ whole genome shotgun (WGS) entry which is preliminary data.</text>
</comment>
<accession>A0ABD3C3Y1</accession>
<feature type="transmembrane region" description="Helical" evidence="1">
    <location>
        <begin position="202"/>
        <end position="223"/>
    </location>
</feature>
<dbReference type="PANTHER" id="PTHR12242">
    <property type="entry name" value="OS02G0130600 PROTEIN-RELATED"/>
    <property type="match status" value="1"/>
</dbReference>
<name>A0ABD3C3Y1_9LAMI</name>
<feature type="domain" description="RNase H type-1" evidence="2">
    <location>
        <begin position="283"/>
        <end position="403"/>
    </location>
</feature>